<dbReference type="Proteomes" id="UP000242699">
    <property type="component" value="Unassembled WGS sequence"/>
</dbReference>
<dbReference type="EMBL" id="PXYT01000008">
    <property type="protein sequence ID" value="PSR30707.1"/>
    <property type="molecule type" value="Genomic_DNA"/>
</dbReference>
<name>A0A2T2X8C4_9FIRM</name>
<reference evidence="1 2" key="1">
    <citation type="journal article" date="2014" name="BMC Genomics">
        <title>Comparison of environmental and isolate Sulfobacillus genomes reveals diverse carbon, sulfur, nitrogen, and hydrogen metabolisms.</title>
        <authorList>
            <person name="Justice N.B."/>
            <person name="Norman A."/>
            <person name="Brown C.T."/>
            <person name="Singh A."/>
            <person name="Thomas B.C."/>
            <person name="Banfield J.F."/>
        </authorList>
    </citation>
    <scope>NUCLEOTIDE SEQUENCE [LARGE SCALE GENOMIC DNA]</scope>
    <source>
        <strain evidence="1">AMDSBA1</strain>
    </source>
</reference>
<evidence type="ECO:0000313" key="2">
    <source>
        <dbReference type="Proteomes" id="UP000242699"/>
    </source>
</evidence>
<gene>
    <name evidence="1" type="ORF">C7B43_05295</name>
</gene>
<organism evidence="1 2">
    <name type="scientific">Sulfobacillus benefaciens</name>
    <dbReference type="NCBI Taxonomy" id="453960"/>
    <lineage>
        <taxon>Bacteria</taxon>
        <taxon>Bacillati</taxon>
        <taxon>Bacillota</taxon>
        <taxon>Clostridia</taxon>
        <taxon>Eubacteriales</taxon>
        <taxon>Clostridiales Family XVII. Incertae Sedis</taxon>
        <taxon>Sulfobacillus</taxon>
    </lineage>
</organism>
<sequence length="62" mass="7019">MERTTVRPSVEYILTHHYLLDFGDVMVRCKCEAGMGAWSLITMMSRPIKIGGTIFIALEELS</sequence>
<protein>
    <submittedName>
        <fullName evidence="1">Uncharacterized protein</fullName>
    </submittedName>
</protein>
<comment type="caution">
    <text evidence="1">The sequence shown here is derived from an EMBL/GenBank/DDBJ whole genome shotgun (WGS) entry which is preliminary data.</text>
</comment>
<accession>A0A2T2X8C4</accession>
<dbReference type="AlphaFoldDB" id="A0A2T2X8C4"/>
<proteinExistence type="predicted"/>
<evidence type="ECO:0000313" key="1">
    <source>
        <dbReference type="EMBL" id="PSR30707.1"/>
    </source>
</evidence>